<organism evidence="3 4">
    <name type="scientific">Cylindrotheca closterium</name>
    <dbReference type="NCBI Taxonomy" id="2856"/>
    <lineage>
        <taxon>Eukaryota</taxon>
        <taxon>Sar</taxon>
        <taxon>Stramenopiles</taxon>
        <taxon>Ochrophyta</taxon>
        <taxon>Bacillariophyta</taxon>
        <taxon>Bacillariophyceae</taxon>
        <taxon>Bacillariophycidae</taxon>
        <taxon>Bacillariales</taxon>
        <taxon>Bacillariaceae</taxon>
        <taxon>Cylindrotheca</taxon>
    </lineage>
</organism>
<dbReference type="Proteomes" id="UP001295423">
    <property type="component" value="Unassembled WGS sequence"/>
</dbReference>
<feature type="transmembrane region" description="Helical" evidence="2">
    <location>
        <begin position="100"/>
        <end position="122"/>
    </location>
</feature>
<keyword evidence="2" id="KW-1133">Transmembrane helix</keyword>
<proteinExistence type="predicted"/>
<protein>
    <submittedName>
        <fullName evidence="3">Uncharacterized protein</fullName>
    </submittedName>
</protein>
<gene>
    <name evidence="3" type="ORF">CYCCA115_LOCUS18709</name>
</gene>
<feature type="transmembrane region" description="Helical" evidence="2">
    <location>
        <begin position="170"/>
        <end position="195"/>
    </location>
</feature>
<feature type="transmembrane region" description="Helical" evidence="2">
    <location>
        <begin position="216"/>
        <end position="239"/>
    </location>
</feature>
<sequence>MDDDFTPQGLGGTLDCVFHVFRVFQKRWKDFLAISLLVYLAGLIVAILTALLMGNDLKIDGFSIQPQFSVNVGGGNQTQTDNSSFYIQYWQLAAYLIEVLIYYCFSCIAHGASVWLATHLYLEQYPSILNGFSNAGTKVVSLAWSLILISMIAVVPCFSILAALRDYLVLAILLVCIVTGFLQVIFYHAYPVIMVENKGGLQALSRSFEISSGHRVYIFCILFTWGLIRSMIGLLIALISSTGLKQELTFNEDYMSWDVEVSRGWQYYFAQVLDTSFGIIFLALESVFQAVLYLRNRAANESLDRVGLASELGSTEDGDYITMTTASSSNEESRNDKNAKEDPGTLP</sequence>
<keyword evidence="2" id="KW-0812">Transmembrane</keyword>
<name>A0AAD2G2I3_9STRA</name>
<dbReference type="PANTHER" id="PTHR33133:SF1">
    <property type="entry name" value="EXPRESSED PROTEIN-RELATED"/>
    <property type="match status" value="1"/>
</dbReference>
<evidence type="ECO:0000313" key="4">
    <source>
        <dbReference type="Proteomes" id="UP001295423"/>
    </source>
</evidence>
<evidence type="ECO:0000313" key="3">
    <source>
        <dbReference type="EMBL" id="CAJ1960394.1"/>
    </source>
</evidence>
<evidence type="ECO:0000256" key="2">
    <source>
        <dbReference type="SAM" id="Phobius"/>
    </source>
</evidence>
<feature type="transmembrane region" description="Helical" evidence="2">
    <location>
        <begin position="142"/>
        <end position="164"/>
    </location>
</feature>
<feature type="region of interest" description="Disordered" evidence="1">
    <location>
        <begin position="318"/>
        <end position="347"/>
    </location>
</feature>
<accession>A0AAD2G2I3</accession>
<evidence type="ECO:0000256" key="1">
    <source>
        <dbReference type="SAM" id="MobiDB-lite"/>
    </source>
</evidence>
<reference evidence="3" key="1">
    <citation type="submission" date="2023-08" db="EMBL/GenBank/DDBJ databases">
        <authorList>
            <person name="Audoor S."/>
            <person name="Bilcke G."/>
        </authorList>
    </citation>
    <scope>NUCLEOTIDE SEQUENCE</scope>
</reference>
<comment type="caution">
    <text evidence="3">The sequence shown here is derived from an EMBL/GenBank/DDBJ whole genome shotgun (WGS) entry which is preliminary data.</text>
</comment>
<keyword evidence="4" id="KW-1185">Reference proteome</keyword>
<dbReference type="EMBL" id="CAKOGP040002058">
    <property type="protein sequence ID" value="CAJ1960394.1"/>
    <property type="molecule type" value="Genomic_DNA"/>
</dbReference>
<feature type="compositionally biased region" description="Basic and acidic residues" evidence="1">
    <location>
        <begin position="331"/>
        <end position="347"/>
    </location>
</feature>
<feature type="transmembrane region" description="Helical" evidence="2">
    <location>
        <begin position="31"/>
        <end position="53"/>
    </location>
</feature>
<dbReference type="AlphaFoldDB" id="A0AAD2G2I3"/>
<keyword evidence="2" id="KW-0472">Membrane</keyword>
<dbReference type="PANTHER" id="PTHR33133">
    <property type="entry name" value="OS08G0107100 PROTEIN-RELATED"/>
    <property type="match status" value="1"/>
</dbReference>
<feature type="transmembrane region" description="Helical" evidence="2">
    <location>
        <begin position="265"/>
        <end position="288"/>
    </location>
</feature>